<name>A0A4C1XB69_EUMVA</name>
<gene>
    <name evidence="2" type="ORF">EVAR_48575_1</name>
</gene>
<reference evidence="2 3" key="1">
    <citation type="journal article" date="2019" name="Commun. Biol.">
        <title>The bagworm genome reveals a unique fibroin gene that provides high tensile strength.</title>
        <authorList>
            <person name="Kono N."/>
            <person name="Nakamura H."/>
            <person name="Ohtoshi R."/>
            <person name="Tomita M."/>
            <person name="Numata K."/>
            <person name="Arakawa K."/>
        </authorList>
    </citation>
    <scope>NUCLEOTIDE SEQUENCE [LARGE SCALE GENOMIC DNA]</scope>
</reference>
<dbReference type="AlphaFoldDB" id="A0A4C1XB69"/>
<protein>
    <submittedName>
        <fullName evidence="2">Uncharacterized protein</fullName>
    </submittedName>
</protein>
<proteinExistence type="predicted"/>
<sequence>MARTPSPHLRGLRRRKRLSAPKGITETLTLLTFENEWVCCCQTRHCSIREPSERKGPLYDQIPDLKTTTRFGRLGHGPGLITNNPKSGDWRAGL</sequence>
<dbReference type="EMBL" id="BGZK01000803">
    <property type="protein sequence ID" value="GBP61076.1"/>
    <property type="molecule type" value="Genomic_DNA"/>
</dbReference>
<evidence type="ECO:0000256" key="1">
    <source>
        <dbReference type="SAM" id="MobiDB-lite"/>
    </source>
</evidence>
<keyword evidence="3" id="KW-1185">Reference proteome</keyword>
<accession>A0A4C1XB69</accession>
<evidence type="ECO:0000313" key="2">
    <source>
        <dbReference type="EMBL" id="GBP61076.1"/>
    </source>
</evidence>
<comment type="caution">
    <text evidence="2">The sequence shown here is derived from an EMBL/GenBank/DDBJ whole genome shotgun (WGS) entry which is preliminary data.</text>
</comment>
<feature type="region of interest" description="Disordered" evidence="1">
    <location>
        <begin position="69"/>
        <end position="94"/>
    </location>
</feature>
<organism evidence="2 3">
    <name type="scientific">Eumeta variegata</name>
    <name type="common">Bagworm moth</name>
    <name type="synonym">Eumeta japonica</name>
    <dbReference type="NCBI Taxonomy" id="151549"/>
    <lineage>
        <taxon>Eukaryota</taxon>
        <taxon>Metazoa</taxon>
        <taxon>Ecdysozoa</taxon>
        <taxon>Arthropoda</taxon>
        <taxon>Hexapoda</taxon>
        <taxon>Insecta</taxon>
        <taxon>Pterygota</taxon>
        <taxon>Neoptera</taxon>
        <taxon>Endopterygota</taxon>
        <taxon>Lepidoptera</taxon>
        <taxon>Glossata</taxon>
        <taxon>Ditrysia</taxon>
        <taxon>Tineoidea</taxon>
        <taxon>Psychidae</taxon>
        <taxon>Oiketicinae</taxon>
        <taxon>Eumeta</taxon>
    </lineage>
</organism>
<evidence type="ECO:0000313" key="3">
    <source>
        <dbReference type="Proteomes" id="UP000299102"/>
    </source>
</evidence>
<dbReference type="Proteomes" id="UP000299102">
    <property type="component" value="Unassembled WGS sequence"/>
</dbReference>